<name>A0A7V4UE37_CALAY</name>
<comment type="caution">
    <text evidence="1">The sequence shown here is derived from an EMBL/GenBank/DDBJ whole genome shotgun (WGS) entry which is preliminary data.</text>
</comment>
<proteinExistence type="predicted"/>
<dbReference type="AlphaFoldDB" id="A0A7V4UE37"/>
<dbReference type="Gene3D" id="2.60.120.260">
    <property type="entry name" value="Galactose-binding domain-like"/>
    <property type="match status" value="1"/>
</dbReference>
<accession>A0A7V4UE37</accession>
<dbReference type="Proteomes" id="UP000885779">
    <property type="component" value="Unassembled WGS sequence"/>
</dbReference>
<gene>
    <name evidence="1" type="ORF">ENK44_09885</name>
</gene>
<protein>
    <submittedName>
        <fullName evidence="1">Uncharacterized protein</fullName>
    </submittedName>
</protein>
<reference evidence="1" key="1">
    <citation type="journal article" date="2020" name="mSystems">
        <title>Genome- and Community-Level Interaction Insights into Carbon Utilization and Element Cycling Functions of Hydrothermarchaeota in Hydrothermal Sediment.</title>
        <authorList>
            <person name="Zhou Z."/>
            <person name="Liu Y."/>
            <person name="Xu W."/>
            <person name="Pan J."/>
            <person name="Luo Z.H."/>
            <person name="Li M."/>
        </authorList>
    </citation>
    <scope>NUCLEOTIDE SEQUENCE [LARGE SCALE GENOMIC DNA]</scope>
    <source>
        <strain evidence="1">HyVt-577</strain>
    </source>
</reference>
<evidence type="ECO:0000313" key="1">
    <source>
        <dbReference type="EMBL" id="HGY56002.1"/>
    </source>
</evidence>
<sequence length="164" mass="18733">MADSLQMVADTSGINQQPEPVMQLAYSDADSIVFFRKTIEIEGTPVSGIIYITADNDFRVYLNGEYLLDDELNDYAVLDTIDYYTFQDFLEPGKNVFAVDVEDKDHTREGLKFYAFIEILPLDITKAAAEKAKVEKLYVDPQLLRRINILNKNRLIPKLSAEQK</sequence>
<organism evidence="1">
    <name type="scientific">Caldithrix abyssi</name>
    <dbReference type="NCBI Taxonomy" id="187145"/>
    <lineage>
        <taxon>Bacteria</taxon>
        <taxon>Pseudomonadati</taxon>
        <taxon>Calditrichota</taxon>
        <taxon>Calditrichia</taxon>
        <taxon>Calditrichales</taxon>
        <taxon>Calditrichaceae</taxon>
        <taxon>Caldithrix</taxon>
    </lineage>
</organism>
<dbReference type="EMBL" id="DRQG01000091">
    <property type="protein sequence ID" value="HGY56002.1"/>
    <property type="molecule type" value="Genomic_DNA"/>
</dbReference>